<keyword evidence="2" id="KW-0812">Transmembrane</keyword>
<reference evidence="3 4" key="1">
    <citation type="submission" date="2018-09" db="EMBL/GenBank/DDBJ databases">
        <title>YIM 75507 draft genome.</title>
        <authorList>
            <person name="Tang S."/>
            <person name="Feng Y."/>
        </authorList>
    </citation>
    <scope>NUCLEOTIDE SEQUENCE [LARGE SCALE GENOMIC DNA]</scope>
    <source>
        <strain evidence="3 4">YIM 75507</strain>
    </source>
</reference>
<evidence type="ECO:0000256" key="2">
    <source>
        <dbReference type="SAM" id="Phobius"/>
    </source>
</evidence>
<keyword evidence="4" id="KW-1185">Reference proteome</keyword>
<evidence type="ECO:0000313" key="4">
    <source>
        <dbReference type="Proteomes" id="UP000265768"/>
    </source>
</evidence>
<comment type="caution">
    <text evidence="3">The sequence shown here is derived from an EMBL/GenBank/DDBJ whole genome shotgun (WGS) entry which is preliminary data.</text>
</comment>
<gene>
    <name evidence="3" type="ORF">D5H75_23775</name>
</gene>
<dbReference type="RefSeq" id="WP_119928746.1">
    <property type="nucleotide sequence ID" value="NZ_QZEY01000010.1"/>
</dbReference>
<dbReference type="Proteomes" id="UP000265768">
    <property type="component" value="Unassembled WGS sequence"/>
</dbReference>
<dbReference type="OrthoDB" id="3826074at2"/>
<evidence type="ECO:0000256" key="1">
    <source>
        <dbReference type="SAM" id="MobiDB-lite"/>
    </source>
</evidence>
<sequence>MTKREIDLLVAGIAPDPGPGLTAGAMELMDELTAAPPAPDPGPARRFSWSRLRSGFRVRLAVPLVAGLAAALVVLGWVAPGSFGPAPSQAEALEIQRVGQVYVITVKDLFADPKRYEAQLRRLGLNIRLRVEPVPPSAEGGIFPMYDGMNGRTNEELERDEDKLWPISRPGLCAEAGTCEIGLKVPVGFDEVATVKLGRKARPGERYTVLQPLQAAGGPLHCVPFIGKSVDLVRGLLGKRGITVASYFDGGSSRPSVPGTWYVHEGFMSEPGKATLFVSSTPKRPATPGGPDLSGDLCPRAD</sequence>
<keyword evidence="2" id="KW-0472">Membrane</keyword>
<dbReference type="AlphaFoldDB" id="A0A3A4B791"/>
<name>A0A3A4B791_9ACTN</name>
<organism evidence="3 4">
    <name type="scientific">Bailinhaonella thermotolerans</name>
    <dbReference type="NCBI Taxonomy" id="1070861"/>
    <lineage>
        <taxon>Bacteria</taxon>
        <taxon>Bacillati</taxon>
        <taxon>Actinomycetota</taxon>
        <taxon>Actinomycetes</taxon>
        <taxon>Streptosporangiales</taxon>
        <taxon>Streptosporangiaceae</taxon>
        <taxon>Bailinhaonella</taxon>
    </lineage>
</organism>
<protein>
    <submittedName>
        <fullName evidence="3">Uncharacterized protein</fullName>
    </submittedName>
</protein>
<dbReference type="EMBL" id="QZEY01000010">
    <property type="protein sequence ID" value="RJL29968.1"/>
    <property type="molecule type" value="Genomic_DNA"/>
</dbReference>
<evidence type="ECO:0000313" key="3">
    <source>
        <dbReference type="EMBL" id="RJL29968.1"/>
    </source>
</evidence>
<accession>A0A3A4B791</accession>
<proteinExistence type="predicted"/>
<feature type="region of interest" description="Disordered" evidence="1">
    <location>
        <begin position="278"/>
        <end position="302"/>
    </location>
</feature>
<keyword evidence="2" id="KW-1133">Transmembrane helix</keyword>
<feature type="transmembrane region" description="Helical" evidence="2">
    <location>
        <begin position="60"/>
        <end position="79"/>
    </location>
</feature>